<dbReference type="PANTHER" id="PTHR43133">
    <property type="entry name" value="RNA POLYMERASE ECF-TYPE SIGMA FACTO"/>
    <property type="match status" value="1"/>
</dbReference>
<evidence type="ECO:0000313" key="7">
    <source>
        <dbReference type="EMBL" id="MBC2669662.1"/>
    </source>
</evidence>
<reference evidence="7 8" key="1">
    <citation type="submission" date="2020-08" db="EMBL/GenBank/DDBJ databases">
        <title>The genome sequence of type strain Novosphingobium piscinae KCTC 42194.</title>
        <authorList>
            <person name="Liu Y."/>
        </authorList>
    </citation>
    <scope>NUCLEOTIDE SEQUENCE [LARGE SCALE GENOMIC DNA]</scope>
    <source>
        <strain evidence="7 8">KCTC 42194</strain>
    </source>
</reference>
<dbReference type="InterPro" id="IPR013325">
    <property type="entry name" value="RNA_pol_sigma_r2"/>
</dbReference>
<dbReference type="InterPro" id="IPR013324">
    <property type="entry name" value="RNA_pol_sigma_r3/r4-like"/>
</dbReference>
<feature type="domain" description="RNA polymerase sigma factor 70 region 4 type 2" evidence="5">
    <location>
        <begin position="113"/>
        <end position="163"/>
    </location>
</feature>
<dbReference type="Gene3D" id="1.10.1740.10">
    <property type="match status" value="1"/>
</dbReference>
<organism evidence="7 8">
    <name type="scientific">Novosphingobium piscinae</name>
    <dbReference type="NCBI Taxonomy" id="1507448"/>
    <lineage>
        <taxon>Bacteria</taxon>
        <taxon>Pseudomonadati</taxon>
        <taxon>Pseudomonadota</taxon>
        <taxon>Alphaproteobacteria</taxon>
        <taxon>Sphingomonadales</taxon>
        <taxon>Sphingomonadaceae</taxon>
        <taxon>Novosphingobium</taxon>
    </lineage>
</organism>
<dbReference type="Gene3D" id="1.10.10.10">
    <property type="entry name" value="Winged helix-like DNA-binding domain superfamily/Winged helix DNA-binding domain"/>
    <property type="match status" value="1"/>
</dbReference>
<evidence type="ECO:0000256" key="1">
    <source>
        <dbReference type="ARBA" id="ARBA00010641"/>
    </source>
</evidence>
<dbReference type="InterPro" id="IPR039425">
    <property type="entry name" value="RNA_pol_sigma-70-like"/>
</dbReference>
<keyword evidence="3" id="KW-0731">Sigma factor</keyword>
<keyword evidence="8" id="KW-1185">Reference proteome</keyword>
<name>A0A7X1G0F9_9SPHN</name>
<dbReference type="Proteomes" id="UP000551327">
    <property type="component" value="Unassembled WGS sequence"/>
</dbReference>
<evidence type="ECO:0000256" key="4">
    <source>
        <dbReference type="ARBA" id="ARBA00023163"/>
    </source>
</evidence>
<dbReference type="GO" id="GO:0003677">
    <property type="term" value="F:DNA binding"/>
    <property type="evidence" value="ECO:0007669"/>
    <property type="project" value="InterPro"/>
</dbReference>
<accession>A0A7X1G0F9</accession>
<dbReference type="GO" id="GO:0006352">
    <property type="term" value="P:DNA-templated transcription initiation"/>
    <property type="evidence" value="ECO:0007669"/>
    <property type="project" value="InterPro"/>
</dbReference>
<dbReference type="SUPFAM" id="SSF88659">
    <property type="entry name" value="Sigma3 and sigma4 domains of RNA polymerase sigma factors"/>
    <property type="match status" value="1"/>
</dbReference>
<evidence type="ECO:0000256" key="3">
    <source>
        <dbReference type="ARBA" id="ARBA00023082"/>
    </source>
</evidence>
<dbReference type="InterPro" id="IPR013249">
    <property type="entry name" value="RNA_pol_sigma70_r4_t2"/>
</dbReference>
<feature type="domain" description="PhyR sigma2" evidence="6">
    <location>
        <begin position="17"/>
        <end position="70"/>
    </location>
</feature>
<dbReference type="Pfam" id="PF08281">
    <property type="entry name" value="Sigma70_r4_2"/>
    <property type="match status" value="1"/>
</dbReference>
<evidence type="ECO:0000256" key="2">
    <source>
        <dbReference type="ARBA" id="ARBA00023015"/>
    </source>
</evidence>
<comment type="similarity">
    <text evidence="1">Belongs to the sigma-70 factor family. ECF subfamily.</text>
</comment>
<proteinExistence type="inferred from homology"/>
<dbReference type="GO" id="GO:0016987">
    <property type="term" value="F:sigma factor activity"/>
    <property type="evidence" value="ECO:0007669"/>
    <property type="project" value="UniProtKB-KW"/>
</dbReference>
<protein>
    <submittedName>
        <fullName evidence="7">RNA polymerase sigma factor</fullName>
    </submittedName>
</protein>
<dbReference type="Pfam" id="PF22029">
    <property type="entry name" value="PhyR_sigma2"/>
    <property type="match status" value="1"/>
</dbReference>
<keyword evidence="2" id="KW-0805">Transcription regulation</keyword>
<dbReference type="InterPro" id="IPR053866">
    <property type="entry name" value="PhyR_sigma2"/>
</dbReference>
<keyword evidence="4" id="KW-0804">Transcription</keyword>
<sequence length="179" mass="20049">MTGPVTEPAKDELRGRIVAFLPRLRRFCRGLAGGDGDRGDDLLQAAVERALSRLDQWQPGTSLENWIFKLTTNLHIDQIRSQRARGIAVELEEAFELPGENELERLEFRSELEAVRAALTAMPPDLRNVMTAVVLDGHSYRDAAELLAVPIGTVMSRLARARQFVEVYVRRGPERMVAA</sequence>
<dbReference type="SUPFAM" id="SSF88946">
    <property type="entry name" value="Sigma2 domain of RNA polymerase sigma factors"/>
    <property type="match status" value="1"/>
</dbReference>
<dbReference type="NCBIfam" id="TIGR02937">
    <property type="entry name" value="sigma70-ECF"/>
    <property type="match status" value="1"/>
</dbReference>
<evidence type="ECO:0000259" key="6">
    <source>
        <dbReference type="Pfam" id="PF22029"/>
    </source>
</evidence>
<gene>
    <name evidence="7" type="ORF">H7F53_10955</name>
</gene>
<dbReference type="InterPro" id="IPR014284">
    <property type="entry name" value="RNA_pol_sigma-70_dom"/>
</dbReference>
<evidence type="ECO:0000313" key="8">
    <source>
        <dbReference type="Proteomes" id="UP000551327"/>
    </source>
</evidence>
<dbReference type="InterPro" id="IPR036388">
    <property type="entry name" value="WH-like_DNA-bd_sf"/>
</dbReference>
<evidence type="ECO:0000259" key="5">
    <source>
        <dbReference type="Pfam" id="PF08281"/>
    </source>
</evidence>
<dbReference type="PANTHER" id="PTHR43133:SF25">
    <property type="entry name" value="RNA POLYMERASE SIGMA FACTOR RFAY-RELATED"/>
    <property type="match status" value="1"/>
</dbReference>
<dbReference type="RefSeq" id="WP_185679530.1">
    <property type="nucleotide sequence ID" value="NZ_JACLAX010000010.1"/>
</dbReference>
<dbReference type="AlphaFoldDB" id="A0A7X1G0F9"/>
<dbReference type="EMBL" id="JACLAX010000010">
    <property type="protein sequence ID" value="MBC2669662.1"/>
    <property type="molecule type" value="Genomic_DNA"/>
</dbReference>
<comment type="caution">
    <text evidence="7">The sequence shown here is derived from an EMBL/GenBank/DDBJ whole genome shotgun (WGS) entry which is preliminary data.</text>
</comment>